<dbReference type="InterPro" id="IPR011333">
    <property type="entry name" value="SKP1/BTB/POZ_sf"/>
</dbReference>
<dbReference type="STRING" id="71717.A0A4Y7TU85"/>
<proteinExistence type="predicted"/>
<dbReference type="OrthoDB" id="3184970at2759"/>
<dbReference type="Proteomes" id="UP000298030">
    <property type="component" value="Unassembled WGS sequence"/>
</dbReference>
<keyword evidence="2" id="KW-1185">Reference proteome</keyword>
<dbReference type="Gene3D" id="3.30.710.10">
    <property type="entry name" value="Potassium Channel Kv1.1, Chain A"/>
    <property type="match status" value="1"/>
</dbReference>
<sequence>MTAQCPVPGCRIPVDVALRSCDKALIGAHKANLEQYSEAFPPSDSVSSSSEPVDLTESAQTLNLLMHFVHKVQYPDIYGLKDEELFELADAAEKYVIHTTMAQCNLCIRSRLEKIPVKALSYAVKYGYRAVMDVAAPSTISNDTAFMKGALNDDEGLYAWLQYKTTYLDGMNMILSLKGVPGRKEAPAWARSSSGYGYLCSNWEDYARTVQGSIHQSNLSSTTGSPLSSLFAATSIVTCANPRGCRLACISAKQTWVQAAVGYIDAVPKLSTYLVRAS</sequence>
<evidence type="ECO:0000313" key="2">
    <source>
        <dbReference type="Proteomes" id="UP000298030"/>
    </source>
</evidence>
<reference evidence="1 2" key="1">
    <citation type="journal article" date="2019" name="Nat. Ecol. Evol.">
        <title>Megaphylogeny resolves global patterns of mushroom evolution.</title>
        <authorList>
            <person name="Varga T."/>
            <person name="Krizsan K."/>
            <person name="Foldi C."/>
            <person name="Dima B."/>
            <person name="Sanchez-Garcia M."/>
            <person name="Sanchez-Ramirez S."/>
            <person name="Szollosi G.J."/>
            <person name="Szarkandi J.G."/>
            <person name="Papp V."/>
            <person name="Albert L."/>
            <person name="Andreopoulos W."/>
            <person name="Angelini C."/>
            <person name="Antonin V."/>
            <person name="Barry K.W."/>
            <person name="Bougher N.L."/>
            <person name="Buchanan P."/>
            <person name="Buyck B."/>
            <person name="Bense V."/>
            <person name="Catcheside P."/>
            <person name="Chovatia M."/>
            <person name="Cooper J."/>
            <person name="Damon W."/>
            <person name="Desjardin D."/>
            <person name="Finy P."/>
            <person name="Geml J."/>
            <person name="Haridas S."/>
            <person name="Hughes K."/>
            <person name="Justo A."/>
            <person name="Karasinski D."/>
            <person name="Kautmanova I."/>
            <person name="Kiss B."/>
            <person name="Kocsube S."/>
            <person name="Kotiranta H."/>
            <person name="LaButti K.M."/>
            <person name="Lechner B.E."/>
            <person name="Liimatainen K."/>
            <person name="Lipzen A."/>
            <person name="Lukacs Z."/>
            <person name="Mihaltcheva S."/>
            <person name="Morgado L.N."/>
            <person name="Niskanen T."/>
            <person name="Noordeloos M.E."/>
            <person name="Ohm R.A."/>
            <person name="Ortiz-Santana B."/>
            <person name="Ovrebo C."/>
            <person name="Racz N."/>
            <person name="Riley R."/>
            <person name="Savchenko A."/>
            <person name="Shiryaev A."/>
            <person name="Soop K."/>
            <person name="Spirin V."/>
            <person name="Szebenyi C."/>
            <person name="Tomsovsky M."/>
            <person name="Tulloss R.E."/>
            <person name="Uehling J."/>
            <person name="Grigoriev I.V."/>
            <person name="Vagvolgyi C."/>
            <person name="Papp T."/>
            <person name="Martin F.M."/>
            <person name="Miettinen O."/>
            <person name="Hibbett D.S."/>
            <person name="Nagy L.G."/>
        </authorList>
    </citation>
    <scope>NUCLEOTIDE SEQUENCE [LARGE SCALE GENOMIC DNA]</scope>
    <source>
        <strain evidence="1 2">FP101781</strain>
    </source>
</reference>
<dbReference type="AlphaFoldDB" id="A0A4Y7TU85"/>
<comment type="caution">
    <text evidence="1">The sequence shown here is derived from an EMBL/GenBank/DDBJ whole genome shotgun (WGS) entry which is preliminary data.</text>
</comment>
<evidence type="ECO:0008006" key="3">
    <source>
        <dbReference type="Google" id="ProtNLM"/>
    </source>
</evidence>
<accession>A0A4Y7TU85</accession>
<gene>
    <name evidence="1" type="ORF">FA13DRAFT_1681249</name>
</gene>
<evidence type="ECO:0000313" key="1">
    <source>
        <dbReference type="EMBL" id="TEB37750.1"/>
    </source>
</evidence>
<protein>
    <recommendedName>
        <fullName evidence="3">BTB domain-containing protein</fullName>
    </recommendedName>
</protein>
<name>A0A4Y7TU85_COPMI</name>
<organism evidence="1 2">
    <name type="scientific">Coprinellus micaceus</name>
    <name type="common">Glistening ink-cap mushroom</name>
    <name type="synonym">Coprinus micaceus</name>
    <dbReference type="NCBI Taxonomy" id="71717"/>
    <lineage>
        <taxon>Eukaryota</taxon>
        <taxon>Fungi</taxon>
        <taxon>Dikarya</taxon>
        <taxon>Basidiomycota</taxon>
        <taxon>Agaricomycotina</taxon>
        <taxon>Agaricomycetes</taxon>
        <taxon>Agaricomycetidae</taxon>
        <taxon>Agaricales</taxon>
        <taxon>Agaricineae</taxon>
        <taxon>Psathyrellaceae</taxon>
        <taxon>Coprinellus</taxon>
    </lineage>
</organism>
<dbReference type="EMBL" id="QPFP01000003">
    <property type="protein sequence ID" value="TEB37750.1"/>
    <property type="molecule type" value="Genomic_DNA"/>
</dbReference>